<dbReference type="PANTHER" id="PTHR30012">
    <property type="entry name" value="GENERAL SECRETION PATHWAY PROTEIN"/>
    <property type="match status" value="1"/>
</dbReference>
<evidence type="ECO:0000313" key="10">
    <source>
        <dbReference type="EMBL" id="KKS42658.1"/>
    </source>
</evidence>
<dbReference type="Gene3D" id="1.20.81.30">
    <property type="entry name" value="Type II secretion system (T2SS), domain F"/>
    <property type="match status" value="2"/>
</dbReference>
<feature type="domain" description="Type II secretion system protein GspF" evidence="9">
    <location>
        <begin position="245"/>
        <end position="368"/>
    </location>
</feature>
<comment type="subcellular location">
    <subcellularLocation>
        <location evidence="1">Cell inner membrane</location>
        <topology evidence="1">Multi-pass membrane protein</topology>
    </subcellularLocation>
</comment>
<evidence type="ECO:0000256" key="2">
    <source>
        <dbReference type="ARBA" id="ARBA00005745"/>
    </source>
</evidence>
<evidence type="ECO:0000313" key="11">
    <source>
        <dbReference type="Proteomes" id="UP000034516"/>
    </source>
</evidence>
<feature type="transmembrane region" description="Helical" evidence="8">
    <location>
        <begin position="349"/>
        <end position="370"/>
    </location>
</feature>
<dbReference type="AlphaFoldDB" id="A0A0G1BZ16"/>
<dbReference type="FunFam" id="1.20.81.30:FF:000001">
    <property type="entry name" value="Type II secretion system protein F"/>
    <property type="match status" value="2"/>
</dbReference>
<comment type="caution">
    <text evidence="10">The sequence shown here is derived from an EMBL/GenBank/DDBJ whole genome shotgun (WGS) entry which is preliminary data.</text>
</comment>
<dbReference type="GO" id="GO:0005886">
    <property type="term" value="C:plasma membrane"/>
    <property type="evidence" value="ECO:0007669"/>
    <property type="project" value="UniProtKB-SubCell"/>
</dbReference>
<accession>A0A0G1BZ16</accession>
<dbReference type="EMBL" id="LCCW01000009">
    <property type="protein sequence ID" value="KKS42658.1"/>
    <property type="molecule type" value="Genomic_DNA"/>
</dbReference>
<proteinExistence type="inferred from homology"/>
<dbReference type="InterPro" id="IPR018076">
    <property type="entry name" value="T2SS_GspF_dom"/>
</dbReference>
<gene>
    <name evidence="10" type="ORF">UV02_C0009G0002</name>
</gene>
<name>A0A0G1BZ16_9BACT</name>
<evidence type="ECO:0000256" key="7">
    <source>
        <dbReference type="ARBA" id="ARBA00023136"/>
    </source>
</evidence>
<dbReference type="PANTHER" id="PTHR30012:SF0">
    <property type="entry name" value="TYPE II SECRETION SYSTEM PROTEIN F-RELATED"/>
    <property type="match status" value="1"/>
</dbReference>
<evidence type="ECO:0000256" key="6">
    <source>
        <dbReference type="ARBA" id="ARBA00022989"/>
    </source>
</evidence>
<keyword evidence="3" id="KW-1003">Cell membrane</keyword>
<evidence type="ECO:0000256" key="4">
    <source>
        <dbReference type="ARBA" id="ARBA00022519"/>
    </source>
</evidence>
<evidence type="ECO:0000259" key="9">
    <source>
        <dbReference type="Pfam" id="PF00482"/>
    </source>
</evidence>
<evidence type="ECO:0000256" key="8">
    <source>
        <dbReference type="SAM" id="Phobius"/>
    </source>
</evidence>
<dbReference type="PRINTS" id="PR00812">
    <property type="entry name" value="BCTERIALGSPF"/>
</dbReference>
<feature type="domain" description="Type II secretion system protein GspF" evidence="9">
    <location>
        <begin position="42"/>
        <end position="165"/>
    </location>
</feature>
<evidence type="ECO:0000256" key="3">
    <source>
        <dbReference type="ARBA" id="ARBA00022475"/>
    </source>
</evidence>
<keyword evidence="5 8" id="KW-0812">Transmembrane</keyword>
<dbReference type="Proteomes" id="UP000034516">
    <property type="component" value="Unassembled WGS sequence"/>
</dbReference>
<evidence type="ECO:0000256" key="5">
    <source>
        <dbReference type="ARBA" id="ARBA00022692"/>
    </source>
</evidence>
<comment type="similarity">
    <text evidence="2">Belongs to the GSP F family.</text>
</comment>
<keyword evidence="4" id="KW-0997">Cell inner membrane</keyword>
<sequence length="376" mass="41543">MILSNQQAAAPVKILAAGKKKFDWSFLNKLRRNISLRDKIFFVQNLRIMVKGGLSLGAALSTVSEQVGNKYFKIVIGAIWKEVEAGAPFSQALEKYPKVFSELFINMVKSGEMSGGLEEVLERLHVQMKRDHDLVAKVKGAMIYPAVVVVAMVGIGSAMIIFVVPRLVAIFEELKAQLPLPTRIMIAVSKFITHNGPFVALGIIVFLVIFVRFYGSASGKKFFHKLFLKLPIIANITKKINLARFCRTVSALLKTDIPIVQSLKITSLVVGNIYYRAALFDASQKITRGLQINKVLAEYPKLFPPTVIQMIKVGEESGAVDEVLDEVAQFYEEDINQVMQNLPAVIEPLLILLLGLGVGGMAVAVIMPMYSLTQAF</sequence>
<dbReference type="InterPro" id="IPR003004">
    <property type="entry name" value="GspF/PilC"/>
</dbReference>
<dbReference type="InterPro" id="IPR042094">
    <property type="entry name" value="T2SS_GspF_sf"/>
</dbReference>
<reference evidence="10 11" key="1">
    <citation type="journal article" date="2015" name="Nature">
        <title>rRNA introns, odd ribosomes, and small enigmatic genomes across a large radiation of phyla.</title>
        <authorList>
            <person name="Brown C.T."/>
            <person name="Hug L.A."/>
            <person name="Thomas B.C."/>
            <person name="Sharon I."/>
            <person name="Castelle C.J."/>
            <person name="Singh A."/>
            <person name="Wilkins M.J."/>
            <person name="Williams K.H."/>
            <person name="Banfield J.F."/>
        </authorList>
    </citation>
    <scope>NUCLEOTIDE SEQUENCE [LARGE SCALE GENOMIC DNA]</scope>
</reference>
<organism evidence="10 11">
    <name type="scientific">Candidatus Kuenenbacteria bacterium GW2011_GWA2_42_15</name>
    <dbReference type="NCBI Taxonomy" id="1618677"/>
    <lineage>
        <taxon>Bacteria</taxon>
        <taxon>Candidatus Kueneniibacteriota</taxon>
    </lineage>
</organism>
<feature type="transmembrane region" description="Helical" evidence="8">
    <location>
        <begin position="191"/>
        <end position="215"/>
    </location>
</feature>
<dbReference type="Pfam" id="PF00482">
    <property type="entry name" value="T2SSF"/>
    <property type="match status" value="2"/>
</dbReference>
<evidence type="ECO:0000256" key="1">
    <source>
        <dbReference type="ARBA" id="ARBA00004429"/>
    </source>
</evidence>
<keyword evidence="6 8" id="KW-1133">Transmembrane helix</keyword>
<keyword evidence="7 8" id="KW-0472">Membrane</keyword>
<protein>
    <submittedName>
        <fullName evidence="10">Type IV pilin</fullName>
    </submittedName>
</protein>
<feature type="transmembrane region" description="Helical" evidence="8">
    <location>
        <begin position="146"/>
        <end position="171"/>
    </location>
</feature>